<dbReference type="OrthoDB" id="9876at10239"/>
<dbReference type="EMBL" id="HQ728263">
    <property type="protein sequence ID" value="AEJ81370.1"/>
    <property type="molecule type" value="Genomic_DNA"/>
</dbReference>
<protein>
    <submittedName>
        <fullName evidence="1">Gp111</fullName>
    </submittedName>
</protein>
<sequence length="223" mass="25541">MLYKVFIVSYHKHQIKSFSKQPSKRNKIMLCVHGTTLENFKMMIAGEGKPSGAWNVSECDAATYFYPLDKIAKAECLELSDFDDEADYQAAILEAAKRHARGNATTTAAILERDAKLIIFLADVPDCLLEDDYSCDNMADIASFIHEDDFKVEMILKIWQYEFFGIFSPYCVQPDNPYTATMSYHLEQMARAIQNSNAYLYDTIEESLDESEQEKDLDFLINI</sequence>
<evidence type="ECO:0000313" key="2">
    <source>
        <dbReference type="Proteomes" id="UP000008894"/>
    </source>
</evidence>
<keyword evidence="2" id="KW-1185">Reference proteome</keyword>
<dbReference type="KEGG" id="vg:40082757"/>
<dbReference type="Proteomes" id="UP000008894">
    <property type="component" value="Segment"/>
</dbReference>
<proteinExistence type="predicted"/>
<dbReference type="RefSeq" id="YP_009606779.1">
    <property type="nucleotide sequence ID" value="NC_041978.1"/>
</dbReference>
<name>G0YPU3_9CAUD</name>
<organism evidence="1 2">
    <name type="scientific">Erwinia phage vB_Eam-MM7</name>
    <dbReference type="NCBI Taxonomy" id="1051674"/>
    <lineage>
        <taxon>Viruses</taxon>
        <taxon>Duplodnaviria</taxon>
        <taxon>Heunggongvirae</taxon>
        <taxon>Uroviricota</taxon>
        <taxon>Caudoviricetes</taxon>
        <taxon>Andersonviridae</taxon>
        <taxon>Ounavirinae</taxon>
        <taxon>Kolesnikvirus</taxon>
        <taxon>Kolesnikvirus M7</taxon>
    </lineage>
</organism>
<dbReference type="GeneID" id="40082757"/>
<accession>G0YPU3</accession>
<evidence type="ECO:0000313" key="1">
    <source>
        <dbReference type="EMBL" id="AEJ81370.1"/>
    </source>
</evidence>
<reference evidence="1 2" key="1">
    <citation type="journal article" date="2011" name="Appl. Environ. Microbiol.">
        <title>Novel Virulent and Broad-Host-Range Erwinia amylovora Bacteriophages Reveal a High Degree of Mosaicism and a Relationship to Enterobacteriaceae Phages.</title>
        <authorList>
            <person name="Born Y."/>
            <person name="Fieseler L."/>
            <person name="Marazzi J."/>
            <person name="Lurz R."/>
            <person name="Duffy B."/>
            <person name="Loessner M.J."/>
        </authorList>
    </citation>
    <scope>NUCLEOTIDE SEQUENCE [LARGE SCALE GENOMIC DNA]</scope>
</reference>